<reference evidence="2" key="1">
    <citation type="submission" date="2014-03" db="EMBL/GenBank/DDBJ databases">
        <authorList>
            <person name="Aksoy S."/>
            <person name="Warren W."/>
            <person name="Wilson R.K."/>
        </authorList>
    </citation>
    <scope>NUCLEOTIDE SEQUENCE [LARGE SCALE GENOMIC DNA]</scope>
    <source>
        <strain evidence="2">IAEA</strain>
    </source>
</reference>
<proteinExistence type="predicted"/>
<protein>
    <submittedName>
        <fullName evidence="1">Uncharacterized protein</fullName>
    </submittedName>
</protein>
<accession>A0A1B0A564</accession>
<keyword evidence="2" id="KW-1185">Reference proteome</keyword>
<organism evidence="1 2">
    <name type="scientific">Glossina pallidipes</name>
    <name type="common">Tsetse fly</name>
    <dbReference type="NCBI Taxonomy" id="7398"/>
    <lineage>
        <taxon>Eukaryota</taxon>
        <taxon>Metazoa</taxon>
        <taxon>Ecdysozoa</taxon>
        <taxon>Arthropoda</taxon>
        <taxon>Hexapoda</taxon>
        <taxon>Insecta</taxon>
        <taxon>Pterygota</taxon>
        <taxon>Neoptera</taxon>
        <taxon>Endopterygota</taxon>
        <taxon>Diptera</taxon>
        <taxon>Brachycera</taxon>
        <taxon>Muscomorpha</taxon>
        <taxon>Hippoboscoidea</taxon>
        <taxon>Glossinidae</taxon>
        <taxon>Glossina</taxon>
    </lineage>
</organism>
<name>A0A1B0A564_GLOPL</name>
<sequence>MSGIALFISQPKPLTKPEAVLRTGAGNTSPIKIHGIIRSIALGNPLLVVEIKFGEIVVVYIITQPRSHCNDFNASRKRCALINQIGLSGTKHRAIIERIGKAALIAAMVRQSMSEPIMNCINIPVMTQVEPNADKIPRYLGSVISATITLNQKSYICIKPIKLVFLHSVSILNRRVRHH</sequence>
<reference evidence="1" key="2">
    <citation type="submission" date="2020-05" db="UniProtKB">
        <authorList>
            <consortium name="EnsemblMetazoa"/>
        </authorList>
    </citation>
    <scope>IDENTIFICATION</scope>
    <source>
        <strain evidence="1">IAEA</strain>
    </source>
</reference>
<evidence type="ECO:0000313" key="2">
    <source>
        <dbReference type="Proteomes" id="UP000092445"/>
    </source>
</evidence>
<dbReference type="EnsemblMetazoa" id="GPAI034680-RA">
    <property type="protein sequence ID" value="GPAI034680-PA"/>
    <property type="gene ID" value="GPAI034680"/>
</dbReference>
<dbReference type="VEuPathDB" id="VectorBase:GPAI034680"/>
<dbReference type="Proteomes" id="UP000092445">
    <property type="component" value="Unassembled WGS sequence"/>
</dbReference>
<dbReference type="AlphaFoldDB" id="A0A1B0A564"/>
<evidence type="ECO:0000313" key="1">
    <source>
        <dbReference type="EnsemblMetazoa" id="GPAI034680-PA"/>
    </source>
</evidence>